<dbReference type="PIRSF" id="PIRSF000103">
    <property type="entry name" value="HIBADH"/>
    <property type="match status" value="1"/>
</dbReference>
<feature type="active site" evidence="3">
    <location>
        <position position="169"/>
    </location>
</feature>
<evidence type="ECO:0000256" key="1">
    <source>
        <dbReference type="ARBA" id="ARBA00023002"/>
    </source>
</evidence>
<name>A0A916S5F9_9BURK</name>
<dbReference type="Gene3D" id="3.40.50.720">
    <property type="entry name" value="NAD(P)-binding Rossmann-like Domain"/>
    <property type="match status" value="1"/>
</dbReference>
<reference evidence="6" key="2">
    <citation type="submission" date="2020-09" db="EMBL/GenBank/DDBJ databases">
        <authorList>
            <person name="Sun Q."/>
            <person name="Zhou Y."/>
        </authorList>
    </citation>
    <scope>NUCLEOTIDE SEQUENCE</scope>
    <source>
        <strain evidence="6">CGMCC 1.15322</strain>
    </source>
</reference>
<dbReference type="GO" id="GO:0016491">
    <property type="term" value="F:oxidoreductase activity"/>
    <property type="evidence" value="ECO:0007669"/>
    <property type="project" value="UniProtKB-KW"/>
</dbReference>
<dbReference type="InterPro" id="IPR008927">
    <property type="entry name" value="6-PGluconate_DH-like_C_sf"/>
</dbReference>
<dbReference type="InterPro" id="IPR015815">
    <property type="entry name" value="HIBADH-related"/>
</dbReference>
<keyword evidence="2" id="KW-0520">NAD</keyword>
<dbReference type="InterPro" id="IPR006115">
    <property type="entry name" value="6PGDH_NADP-bd"/>
</dbReference>
<organism evidence="6 7">
    <name type="scientific">Polaromonas eurypsychrophila</name>
    <dbReference type="NCBI Taxonomy" id="1614635"/>
    <lineage>
        <taxon>Bacteria</taxon>
        <taxon>Pseudomonadati</taxon>
        <taxon>Pseudomonadota</taxon>
        <taxon>Betaproteobacteria</taxon>
        <taxon>Burkholderiales</taxon>
        <taxon>Comamonadaceae</taxon>
        <taxon>Polaromonas</taxon>
    </lineage>
</organism>
<protein>
    <submittedName>
        <fullName evidence="6">Dehydrogenase</fullName>
    </submittedName>
</protein>
<dbReference type="Gene3D" id="1.10.1040.10">
    <property type="entry name" value="N-(1-d-carboxylethyl)-l-norvaline Dehydrogenase, domain 2"/>
    <property type="match status" value="1"/>
</dbReference>
<proteinExistence type="predicted"/>
<evidence type="ECO:0000313" key="7">
    <source>
        <dbReference type="Proteomes" id="UP000620596"/>
    </source>
</evidence>
<dbReference type="Proteomes" id="UP000620596">
    <property type="component" value="Unassembled WGS sequence"/>
</dbReference>
<keyword evidence="7" id="KW-1185">Reference proteome</keyword>
<dbReference type="InterPro" id="IPR029154">
    <property type="entry name" value="HIBADH-like_NADP-bd"/>
</dbReference>
<dbReference type="PANTHER" id="PTHR43580">
    <property type="entry name" value="OXIDOREDUCTASE GLYR1-RELATED"/>
    <property type="match status" value="1"/>
</dbReference>
<dbReference type="RefSeq" id="WP_188705546.1">
    <property type="nucleotide sequence ID" value="NZ_BMIG01000001.1"/>
</dbReference>
<reference evidence="6" key="1">
    <citation type="journal article" date="2014" name="Int. J. Syst. Evol. Microbiol.">
        <title>Complete genome sequence of Corynebacterium casei LMG S-19264T (=DSM 44701T), isolated from a smear-ripened cheese.</title>
        <authorList>
            <consortium name="US DOE Joint Genome Institute (JGI-PGF)"/>
            <person name="Walter F."/>
            <person name="Albersmeier A."/>
            <person name="Kalinowski J."/>
            <person name="Ruckert C."/>
        </authorList>
    </citation>
    <scope>NUCLEOTIDE SEQUENCE</scope>
    <source>
        <strain evidence="6">CGMCC 1.15322</strain>
    </source>
</reference>
<dbReference type="GO" id="GO:0051287">
    <property type="term" value="F:NAD binding"/>
    <property type="evidence" value="ECO:0007669"/>
    <property type="project" value="InterPro"/>
</dbReference>
<dbReference type="Pfam" id="PF03446">
    <property type="entry name" value="NAD_binding_2"/>
    <property type="match status" value="1"/>
</dbReference>
<dbReference type="Pfam" id="PF14833">
    <property type="entry name" value="NAD_binding_11"/>
    <property type="match status" value="1"/>
</dbReference>
<evidence type="ECO:0000313" key="6">
    <source>
        <dbReference type="EMBL" id="GGA84456.1"/>
    </source>
</evidence>
<evidence type="ECO:0000256" key="2">
    <source>
        <dbReference type="ARBA" id="ARBA00023027"/>
    </source>
</evidence>
<dbReference type="AlphaFoldDB" id="A0A916S5F9"/>
<dbReference type="InterPro" id="IPR036291">
    <property type="entry name" value="NAD(P)-bd_dom_sf"/>
</dbReference>
<dbReference type="SUPFAM" id="SSF48179">
    <property type="entry name" value="6-phosphogluconate dehydrogenase C-terminal domain-like"/>
    <property type="match status" value="1"/>
</dbReference>
<dbReference type="InterPro" id="IPR051265">
    <property type="entry name" value="HIBADH-related_NP60_sf"/>
</dbReference>
<dbReference type="SUPFAM" id="SSF51735">
    <property type="entry name" value="NAD(P)-binding Rossmann-fold domains"/>
    <property type="match status" value="1"/>
</dbReference>
<evidence type="ECO:0000256" key="3">
    <source>
        <dbReference type="PIRSR" id="PIRSR000103-1"/>
    </source>
</evidence>
<gene>
    <name evidence="6" type="ORF">GCM10011496_01210</name>
</gene>
<comment type="caution">
    <text evidence="6">The sequence shown here is derived from an EMBL/GenBank/DDBJ whole genome shotgun (WGS) entry which is preliminary data.</text>
</comment>
<keyword evidence="1" id="KW-0560">Oxidoreductase</keyword>
<dbReference type="EMBL" id="BMIG01000001">
    <property type="protein sequence ID" value="GGA84456.1"/>
    <property type="molecule type" value="Genomic_DNA"/>
</dbReference>
<dbReference type="InterPro" id="IPR013328">
    <property type="entry name" value="6PGD_dom2"/>
</dbReference>
<evidence type="ECO:0000259" key="5">
    <source>
        <dbReference type="Pfam" id="PF14833"/>
    </source>
</evidence>
<sequence length="297" mass="31058">MSSRIHVMGVGKMGLPMAQHFLAARHVVSVSDPDADRLNLARTQGLVVADNTTTAIANADVIVSSLPDDAALLAVAKQVAASARPGSIFVDTSTVSQQASSGAAVLCAAAGLQYLRITVSGNNKMAEAAQLTVMASGPRAAYDALLPVLMLLGPHQFYLGEAEQARLMKLVVNLMIAQTSAMLSEALTLGRKGGLDWSDMWQVLGASAVASPIVKAKAVQLSARDFTPTFTVEQMIKDLDLILDAGRAVHAPLAQTALTQQLMHAAMAQGNGQDDYAAIIKTVERSAGLDTDLPLNS</sequence>
<dbReference type="GO" id="GO:0050661">
    <property type="term" value="F:NADP binding"/>
    <property type="evidence" value="ECO:0007669"/>
    <property type="project" value="InterPro"/>
</dbReference>
<feature type="domain" description="3-hydroxyisobutyrate dehydrogenase-like NAD-binding" evidence="5">
    <location>
        <begin position="165"/>
        <end position="282"/>
    </location>
</feature>
<evidence type="ECO:0000259" key="4">
    <source>
        <dbReference type="Pfam" id="PF03446"/>
    </source>
</evidence>
<feature type="domain" description="6-phosphogluconate dehydrogenase NADP-binding" evidence="4">
    <location>
        <begin position="5"/>
        <end position="160"/>
    </location>
</feature>
<dbReference type="PANTHER" id="PTHR43580:SF2">
    <property type="entry name" value="CYTOKINE-LIKE NUCLEAR FACTOR N-PAC"/>
    <property type="match status" value="1"/>
</dbReference>
<accession>A0A916S5F9</accession>